<gene>
    <name evidence="1" type="ORF">HRI_004561200</name>
</gene>
<dbReference type="EMBL" id="BSYR01000053">
    <property type="protein sequence ID" value="GMJ08920.1"/>
    <property type="molecule type" value="Genomic_DNA"/>
</dbReference>
<comment type="caution">
    <text evidence="1">The sequence shown here is derived from an EMBL/GenBank/DDBJ whole genome shotgun (WGS) entry which is preliminary data.</text>
</comment>
<dbReference type="PANTHER" id="PTHR47723:SF19">
    <property type="entry name" value="POLYNUCLEOTIDYL TRANSFERASE, RIBONUCLEASE H-LIKE SUPERFAMILY PROTEIN"/>
    <property type="match status" value="1"/>
</dbReference>
<accession>A0A9W7MRL7</accession>
<dbReference type="Proteomes" id="UP001165190">
    <property type="component" value="Unassembled WGS sequence"/>
</dbReference>
<sequence>MCREVAQASLREGQVRAGSFACATVARWQCPPRGWLKVNVDGARTTASGLAFCGGLGRDEDGQWRFGFSKKIGVCSAFEAEV</sequence>
<evidence type="ECO:0000313" key="1">
    <source>
        <dbReference type="EMBL" id="GMJ08920.1"/>
    </source>
</evidence>
<protein>
    <recommendedName>
        <fullName evidence="3">RNase H type-1 domain-containing protein</fullName>
    </recommendedName>
</protein>
<dbReference type="OrthoDB" id="1002567at2759"/>
<dbReference type="AlphaFoldDB" id="A0A9W7MRL7"/>
<dbReference type="PANTHER" id="PTHR47723">
    <property type="entry name" value="OS05G0353850 PROTEIN"/>
    <property type="match status" value="1"/>
</dbReference>
<keyword evidence="2" id="KW-1185">Reference proteome</keyword>
<proteinExistence type="predicted"/>
<organism evidence="1 2">
    <name type="scientific">Hibiscus trionum</name>
    <name type="common">Flower of an hour</name>
    <dbReference type="NCBI Taxonomy" id="183268"/>
    <lineage>
        <taxon>Eukaryota</taxon>
        <taxon>Viridiplantae</taxon>
        <taxon>Streptophyta</taxon>
        <taxon>Embryophyta</taxon>
        <taxon>Tracheophyta</taxon>
        <taxon>Spermatophyta</taxon>
        <taxon>Magnoliopsida</taxon>
        <taxon>eudicotyledons</taxon>
        <taxon>Gunneridae</taxon>
        <taxon>Pentapetalae</taxon>
        <taxon>rosids</taxon>
        <taxon>malvids</taxon>
        <taxon>Malvales</taxon>
        <taxon>Malvaceae</taxon>
        <taxon>Malvoideae</taxon>
        <taxon>Hibiscus</taxon>
    </lineage>
</organism>
<evidence type="ECO:0000313" key="2">
    <source>
        <dbReference type="Proteomes" id="UP001165190"/>
    </source>
</evidence>
<dbReference type="InterPro" id="IPR053151">
    <property type="entry name" value="RNase_H-like"/>
</dbReference>
<reference evidence="1" key="1">
    <citation type="submission" date="2023-05" db="EMBL/GenBank/DDBJ databases">
        <title>Genome and transcriptome analyses reveal genes involved in the formation of fine ridges on petal epidermal cells in Hibiscus trionum.</title>
        <authorList>
            <person name="Koshimizu S."/>
            <person name="Masuda S."/>
            <person name="Ishii T."/>
            <person name="Shirasu K."/>
            <person name="Hoshino A."/>
            <person name="Arita M."/>
        </authorList>
    </citation>
    <scope>NUCLEOTIDE SEQUENCE</scope>
    <source>
        <strain evidence="1">Hamamatsu line</strain>
    </source>
</reference>
<evidence type="ECO:0008006" key="3">
    <source>
        <dbReference type="Google" id="ProtNLM"/>
    </source>
</evidence>
<name>A0A9W7MRL7_HIBTR</name>